<dbReference type="EMBL" id="QXGB01001433">
    <property type="protein sequence ID" value="KAE9190868.1"/>
    <property type="molecule type" value="Genomic_DNA"/>
</dbReference>
<sequence>MAEARQVLVVKWVINVGRRNATLKKPIQYQGVPIEDNYMLRHDRCVWSVTANA</sequence>
<evidence type="ECO:0000313" key="2">
    <source>
        <dbReference type="Proteomes" id="UP000433483"/>
    </source>
</evidence>
<organism evidence="1 2">
    <name type="scientific">Phytophthora fragariae</name>
    <dbReference type="NCBI Taxonomy" id="53985"/>
    <lineage>
        <taxon>Eukaryota</taxon>
        <taxon>Sar</taxon>
        <taxon>Stramenopiles</taxon>
        <taxon>Oomycota</taxon>
        <taxon>Peronosporomycetes</taxon>
        <taxon>Peronosporales</taxon>
        <taxon>Peronosporaceae</taxon>
        <taxon>Phytophthora</taxon>
    </lineage>
</organism>
<gene>
    <name evidence="1" type="ORF">PF005_g19075</name>
</gene>
<dbReference type="Proteomes" id="UP000433483">
    <property type="component" value="Unassembled WGS sequence"/>
</dbReference>
<proteinExistence type="predicted"/>
<evidence type="ECO:0000313" key="1">
    <source>
        <dbReference type="EMBL" id="KAE9190868.1"/>
    </source>
</evidence>
<keyword evidence="2" id="KW-1185">Reference proteome</keyword>
<name>A0A6A3WTP4_9STRA</name>
<protein>
    <submittedName>
        <fullName evidence="1">Uncharacterized protein</fullName>
    </submittedName>
</protein>
<comment type="caution">
    <text evidence="1">The sequence shown here is derived from an EMBL/GenBank/DDBJ whole genome shotgun (WGS) entry which is preliminary data.</text>
</comment>
<reference evidence="1 2" key="1">
    <citation type="submission" date="2018-08" db="EMBL/GenBank/DDBJ databases">
        <title>Genomic investigation of the strawberry pathogen Phytophthora fragariae indicates pathogenicity is determined by transcriptional variation in three key races.</title>
        <authorList>
            <person name="Adams T.M."/>
            <person name="Armitage A.D."/>
            <person name="Sobczyk M.K."/>
            <person name="Bates H.J."/>
            <person name="Dunwell J.M."/>
            <person name="Nellist C.F."/>
            <person name="Harrison R.J."/>
        </authorList>
    </citation>
    <scope>NUCLEOTIDE SEQUENCE [LARGE SCALE GENOMIC DNA]</scope>
    <source>
        <strain evidence="1 2">NOV-27</strain>
    </source>
</reference>
<accession>A0A6A3WTP4</accession>
<dbReference type="AlphaFoldDB" id="A0A6A3WTP4"/>